<comment type="caution">
    <text evidence="2">The sequence shown here is derived from an EMBL/GenBank/DDBJ whole genome shotgun (WGS) entry which is preliminary data.</text>
</comment>
<feature type="transmembrane region" description="Helical" evidence="1">
    <location>
        <begin position="75"/>
        <end position="98"/>
    </location>
</feature>
<feature type="transmembrane region" description="Helical" evidence="1">
    <location>
        <begin position="195"/>
        <end position="216"/>
    </location>
</feature>
<name>A0A9D2A5P2_9FIRM</name>
<feature type="transmembrane region" description="Helical" evidence="1">
    <location>
        <begin position="127"/>
        <end position="146"/>
    </location>
</feature>
<feature type="transmembrane region" description="Helical" evidence="1">
    <location>
        <begin position="158"/>
        <end position="183"/>
    </location>
</feature>
<evidence type="ECO:0000313" key="3">
    <source>
        <dbReference type="Proteomes" id="UP000824132"/>
    </source>
</evidence>
<feature type="transmembrane region" description="Helical" evidence="1">
    <location>
        <begin position="336"/>
        <end position="360"/>
    </location>
</feature>
<proteinExistence type="predicted"/>
<accession>A0A9D2A5P2</accession>
<feature type="transmembrane region" description="Helical" evidence="1">
    <location>
        <begin position="372"/>
        <end position="392"/>
    </location>
</feature>
<keyword evidence="1" id="KW-0812">Transmembrane</keyword>
<feature type="transmembrane region" description="Helical" evidence="1">
    <location>
        <begin position="447"/>
        <end position="467"/>
    </location>
</feature>
<reference evidence="2" key="2">
    <citation type="submission" date="2021-04" db="EMBL/GenBank/DDBJ databases">
        <authorList>
            <person name="Gilroy R."/>
        </authorList>
    </citation>
    <scope>NUCLEOTIDE SEQUENCE</scope>
    <source>
        <strain evidence="2">CHK187-5294</strain>
    </source>
</reference>
<evidence type="ECO:0000256" key="1">
    <source>
        <dbReference type="SAM" id="Phobius"/>
    </source>
</evidence>
<sequence length="562" mass="60866">MKDRLDFSLLGALLRKQRQERAAGFKKGSFNAVGFVFRVLLTLALIAVFVVFFGEFLEIYLSVKTDGVLDPSARLYEVLSIAYAVILIAMIVGGVSQINRALFSADDMKVMSALPVGAKTLYVSKLITIYAGQVVFALVCLLSVNLTAAAHAPQGGAFYAFTALACLFLPLLSVGIASVLALPFHALKLALKDRFVLSFILVTLLTAALLFVYAWLLQGVKELLLGDNLRYFFNERVMNAVAAFVARLYPANLIAGVMLGRNVLVGSLVVAAVLVACAALSLFFIRLILTRALQSRVSGGAHAPRRKRGLKKPHSPMAALMKKEFLMIFRTPDYMFSYFAVAIVVPLMVYFCMSVGSSLVVRLIAVQCDLELAVFLSLLFGSLANVFCTTNISRDGQMFYSVKAMPVDHKTVVFSKVLLCLVVTALSQLLCAALLCVMGYLSVLNALFLFAVGVLFGFAQICVATRIDFDHAKFSSEPDGEIKESGNTVSIIVVAGLALSFLVGGAIVLARMFFALRGLAETYAYLTFVIAGGVALLSAAAGYFLLVHGLKSRYYRFSGGWL</sequence>
<feature type="transmembrane region" description="Helical" evidence="1">
    <location>
        <begin position="522"/>
        <end position="546"/>
    </location>
</feature>
<keyword evidence="1" id="KW-1133">Transmembrane helix</keyword>
<dbReference type="EMBL" id="DXCL01000002">
    <property type="protein sequence ID" value="HIZ02728.1"/>
    <property type="molecule type" value="Genomic_DNA"/>
</dbReference>
<feature type="transmembrane region" description="Helical" evidence="1">
    <location>
        <begin position="413"/>
        <end position="441"/>
    </location>
</feature>
<dbReference type="AlphaFoldDB" id="A0A9D2A5P2"/>
<organism evidence="2 3">
    <name type="scientific">Candidatus Borkfalkia avistercoris</name>
    <dbReference type="NCBI Taxonomy" id="2838504"/>
    <lineage>
        <taxon>Bacteria</taxon>
        <taxon>Bacillati</taxon>
        <taxon>Bacillota</taxon>
        <taxon>Clostridia</taxon>
        <taxon>Christensenellales</taxon>
        <taxon>Christensenellaceae</taxon>
        <taxon>Candidatus Borkfalkia</taxon>
    </lineage>
</organism>
<feature type="transmembrane region" description="Helical" evidence="1">
    <location>
        <begin position="32"/>
        <end position="54"/>
    </location>
</feature>
<gene>
    <name evidence="2" type="ORF">H9727_00410</name>
</gene>
<feature type="transmembrane region" description="Helical" evidence="1">
    <location>
        <begin position="488"/>
        <end position="510"/>
    </location>
</feature>
<keyword evidence="1" id="KW-0472">Membrane</keyword>
<protein>
    <submittedName>
        <fullName evidence="2">Uncharacterized protein</fullName>
    </submittedName>
</protein>
<feature type="transmembrane region" description="Helical" evidence="1">
    <location>
        <begin position="237"/>
        <end position="259"/>
    </location>
</feature>
<dbReference type="Proteomes" id="UP000824132">
    <property type="component" value="Unassembled WGS sequence"/>
</dbReference>
<feature type="transmembrane region" description="Helical" evidence="1">
    <location>
        <begin position="265"/>
        <end position="289"/>
    </location>
</feature>
<reference evidence="2" key="1">
    <citation type="journal article" date="2021" name="PeerJ">
        <title>Extensive microbial diversity within the chicken gut microbiome revealed by metagenomics and culture.</title>
        <authorList>
            <person name="Gilroy R."/>
            <person name="Ravi A."/>
            <person name="Getino M."/>
            <person name="Pursley I."/>
            <person name="Horton D.L."/>
            <person name="Alikhan N.F."/>
            <person name="Baker D."/>
            <person name="Gharbi K."/>
            <person name="Hall N."/>
            <person name="Watson M."/>
            <person name="Adriaenssens E.M."/>
            <person name="Foster-Nyarko E."/>
            <person name="Jarju S."/>
            <person name="Secka A."/>
            <person name="Antonio M."/>
            <person name="Oren A."/>
            <person name="Chaudhuri R.R."/>
            <person name="La Ragione R."/>
            <person name="Hildebrand F."/>
            <person name="Pallen M.J."/>
        </authorList>
    </citation>
    <scope>NUCLEOTIDE SEQUENCE</scope>
    <source>
        <strain evidence="2">CHK187-5294</strain>
    </source>
</reference>
<evidence type="ECO:0000313" key="2">
    <source>
        <dbReference type="EMBL" id="HIZ02728.1"/>
    </source>
</evidence>